<dbReference type="Proteomes" id="UP000006044">
    <property type="component" value="Unassembled WGS sequence"/>
</dbReference>
<comment type="caution">
    <text evidence="3">The sequence shown here is derived from an EMBL/GenBank/DDBJ whole genome shotgun (WGS) entry which is preliminary data.</text>
</comment>
<dbReference type="OrthoDB" id="1001469at2"/>
<feature type="signal peptide" evidence="1">
    <location>
        <begin position="1"/>
        <end position="23"/>
    </location>
</feature>
<dbReference type="eggNOG" id="ENOG5032UZ2">
    <property type="taxonomic scope" value="Bacteria"/>
</dbReference>
<dbReference type="GeneID" id="77848349"/>
<sequence>MKKWVCRLSIVCCLCLFFTSVKAQLSLGGLGDILNSSTVNKVVSAIAGTDASLTVADLAGTWKYSAPACKFESSDFLKSAGGEVVAASLKTKLATYYTKAGITPSRVSFVFADTTFVMKYGNAKLNGHIVKDEESGRFVVTFTAVGGYIPIMVMDAVINKNGNTLEMLFDVDRFVKVLTTIASKSQSSTLKSVGGLLDEYEGVLMGFELVK</sequence>
<reference evidence="3 4" key="1">
    <citation type="submission" date="2012-08" db="EMBL/GenBank/DDBJ databases">
        <title>The Genome Sequence of Barnesiella intestinihominis YIT 11860.</title>
        <authorList>
            <consortium name="The Broad Institute Genome Sequencing Platform"/>
            <person name="Earl A."/>
            <person name="Ward D."/>
            <person name="Feldgarden M."/>
            <person name="Gevers D."/>
            <person name="Morotomi M."/>
            <person name="Walker B."/>
            <person name="Young S.K."/>
            <person name="Zeng Q."/>
            <person name="Gargeya S."/>
            <person name="Fitzgerald M."/>
            <person name="Haas B."/>
            <person name="Abouelleil A."/>
            <person name="Alvarado L."/>
            <person name="Arachchi H.M."/>
            <person name="Berlin A.M."/>
            <person name="Chapman S.B."/>
            <person name="Goldberg J."/>
            <person name="Griggs A."/>
            <person name="Gujja S."/>
            <person name="Hansen M."/>
            <person name="Howarth C."/>
            <person name="Imamovic A."/>
            <person name="Larimer J."/>
            <person name="McCowen C."/>
            <person name="Montmayeur A."/>
            <person name="Murphy C."/>
            <person name="Neiman D."/>
            <person name="Pearson M."/>
            <person name="Priest M."/>
            <person name="Roberts A."/>
            <person name="Saif S."/>
            <person name="Shea T."/>
            <person name="Sisk P."/>
            <person name="Sykes S."/>
            <person name="Wortman J."/>
            <person name="Nusbaum C."/>
            <person name="Birren B."/>
        </authorList>
    </citation>
    <scope>NUCLEOTIDE SEQUENCE [LARGE SCALE GENOMIC DNA]</scope>
    <source>
        <strain evidence="3 4">YIT 11860</strain>
    </source>
</reference>
<gene>
    <name evidence="3" type="ORF">HMPREF9448_01048</name>
</gene>
<evidence type="ECO:0000313" key="4">
    <source>
        <dbReference type="Proteomes" id="UP000006044"/>
    </source>
</evidence>
<dbReference type="HOGENOM" id="CLU_083301_0_0_10"/>
<dbReference type="Pfam" id="PF16270">
    <property type="entry name" value="DUF4923"/>
    <property type="match status" value="1"/>
</dbReference>
<keyword evidence="1" id="KW-0732">Signal</keyword>
<protein>
    <recommendedName>
        <fullName evidence="2">DUF4923 domain-containing protein</fullName>
    </recommendedName>
</protein>
<keyword evidence="4" id="KW-1185">Reference proteome</keyword>
<dbReference type="RefSeq" id="WP_008861537.1">
    <property type="nucleotide sequence ID" value="NZ_JH815204.1"/>
</dbReference>
<accession>K0XA11</accession>
<feature type="domain" description="DUF4923" evidence="2">
    <location>
        <begin position="30"/>
        <end position="211"/>
    </location>
</feature>
<evidence type="ECO:0000256" key="1">
    <source>
        <dbReference type="SAM" id="SignalP"/>
    </source>
</evidence>
<feature type="chain" id="PRO_5003841171" description="DUF4923 domain-containing protein" evidence="1">
    <location>
        <begin position="24"/>
        <end position="211"/>
    </location>
</feature>
<evidence type="ECO:0000259" key="2">
    <source>
        <dbReference type="Pfam" id="PF16270"/>
    </source>
</evidence>
<dbReference type="EMBL" id="ADLE01000008">
    <property type="protein sequence ID" value="EJZ64569.1"/>
    <property type="molecule type" value="Genomic_DNA"/>
</dbReference>
<evidence type="ECO:0000313" key="3">
    <source>
        <dbReference type="EMBL" id="EJZ64569.1"/>
    </source>
</evidence>
<name>K0XA11_9BACT</name>
<organism evidence="3 4">
    <name type="scientific">Barnesiella intestinihominis YIT 11860</name>
    <dbReference type="NCBI Taxonomy" id="742726"/>
    <lineage>
        <taxon>Bacteria</taxon>
        <taxon>Pseudomonadati</taxon>
        <taxon>Bacteroidota</taxon>
        <taxon>Bacteroidia</taxon>
        <taxon>Bacteroidales</taxon>
        <taxon>Barnesiellaceae</taxon>
        <taxon>Barnesiella</taxon>
    </lineage>
</organism>
<dbReference type="AlphaFoldDB" id="K0XA11"/>
<dbReference type="InterPro" id="IPR032575">
    <property type="entry name" value="DUF4923"/>
</dbReference>
<proteinExistence type="predicted"/>